<keyword evidence="2 3" id="KW-0186">Copper</keyword>
<dbReference type="CDD" id="cd02968">
    <property type="entry name" value="SCO"/>
    <property type="match status" value="1"/>
</dbReference>
<reference evidence="5 6" key="1">
    <citation type="journal article" date="2019" name="Environ. Microbiol.">
        <title>Species interactions and distinct microbial communities in high Arctic permafrost affected cryosols are associated with the CH4 and CO2 gas fluxes.</title>
        <authorList>
            <person name="Altshuler I."/>
            <person name="Hamel J."/>
            <person name="Turney S."/>
            <person name="Magnuson E."/>
            <person name="Levesque R."/>
            <person name="Greer C."/>
            <person name="Whyte L.G."/>
        </authorList>
    </citation>
    <scope>NUCLEOTIDE SEQUENCE [LARGE SCALE GENOMIC DNA]</scope>
    <source>
        <strain evidence="5 6">E6.1</strain>
    </source>
</reference>
<organism evidence="5 6">
    <name type="scientific">Sphingomonas glacialis</name>
    <dbReference type="NCBI Taxonomy" id="658225"/>
    <lineage>
        <taxon>Bacteria</taxon>
        <taxon>Pseudomonadati</taxon>
        <taxon>Pseudomonadota</taxon>
        <taxon>Alphaproteobacteria</taxon>
        <taxon>Sphingomonadales</taxon>
        <taxon>Sphingomonadaceae</taxon>
        <taxon>Sphingomonas</taxon>
    </lineage>
</organism>
<evidence type="ECO:0000313" key="5">
    <source>
        <dbReference type="EMBL" id="TPG52719.1"/>
    </source>
</evidence>
<proteinExistence type="inferred from homology"/>
<dbReference type="InterPro" id="IPR003782">
    <property type="entry name" value="SCO1/SenC"/>
</dbReference>
<dbReference type="Pfam" id="PF02630">
    <property type="entry name" value="SCO1-SenC"/>
    <property type="match status" value="1"/>
</dbReference>
<dbReference type="PANTHER" id="PTHR12151:SF25">
    <property type="entry name" value="LINALOOL DEHYDRATASE_ISOMERASE DOMAIN-CONTAINING PROTEIN"/>
    <property type="match status" value="1"/>
</dbReference>
<keyword evidence="3" id="KW-0479">Metal-binding</keyword>
<comment type="similarity">
    <text evidence="1">Belongs to the SCO1/2 family.</text>
</comment>
<evidence type="ECO:0000256" key="1">
    <source>
        <dbReference type="ARBA" id="ARBA00010996"/>
    </source>
</evidence>
<sequence length="202" mass="21448">MAGGAMNQIARTLGALLLTVSAAGCSGSAPPTRAPLDGVRIGGPFRLIDQDGKPRTDRDFAGRYRIMYFGYTFCPDVCPTDLQTIGAGLRLFEAQDAKRAAEVVPIFVTVDPKRDTSTVLKAYTAAFHPRMIGLTGSPEAIAAAAKAYGVTADVEKPNAEGGYLVAHSRFAILMDPAGKPVVLLPADKTPRDVAAELERWVK</sequence>
<dbReference type="OrthoDB" id="9790194at2"/>
<feature type="binding site" evidence="3">
    <location>
        <position position="167"/>
    </location>
    <ligand>
        <name>Cu cation</name>
        <dbReference type="ChEBI" id="CHEBI:23378"/>
    </ligand>
</feature>
<keyword evidence="4" id="KW-1015">Disulfide bond</keyword>
<evidence type="ECO:0000256" key="3">
    <source>
        <dbReference type="PIRSR" id="PIRSR603782-1"/>
    </source>
</evidence>
<dbReference type="Proteomes" id="UP000319931">
    <property type="component" value="Unassembled WGS sequence"/>
</dbReference>
<gene>
    <name evidence="5" type="ORF">EAH76_12635</name>
</gene>
<dbReference type="GO" id="GO:0046872">
    <property type="term" value="F:metal ion binding"/>
    <property type="evidence" value="ECO:0007669"/>
    <property type="project" value="UniProtKB-KW"/>
</dbReference>
<protein>
    <submittedName>
        <fullName evidence="5">SCO family protein</fullName>
    </submittedName>
</protein>
<dbReference type="PANTHER" id="PTHR12151">
    <property type="entry name" value="ELECTRON TRANSPORT PROTIN SCO1/SENC FAMILY MEMBER"/>
    <property type="match status" value="1"/>
</dbReference>
<dbReference type="InterPro" id="IPR036249">
    <property type="entry name" value="Thioredoxin-like_sf"/>
</dbReference>
<keyword evidence="6" id="KW-1185">Reference proteome</keyword>
<dbReference type="SUPFAM" id="SSF52833">
    <property type="entry name" value="Thioredoxin-like"/>
    <property type="match status" value="1"/>
</dbReference>
<evidence type="ECO:0000256" key="4">
    <source>
        <dbReference type="PIRSR" id="PIRSR603782-2"/>
    </source>
</evidence>
<evidence type="ECO:0000313" key="6">
    <source>
        <dbReference type="Proteomes" id="UP000319931"/>
    </source>
</evidence>
<feature type="binding site" evidence="3">
    <location>
        <position position="78"/>
    </location>
    <ligand>
        <name>Cu cation</name>
        <dbReference type="ChEBI" id="CHEBI:23378"/>
    </ligand>
</feature>
<comment type="caution">
    <text evidence="5">The sequence shown here is derived from an EMBL/GenBank/DDBJ whole genome shotgun (WGS) entry which is preliminary data.</text>
</comment>
<dbReference type="Gene3D" id="3.40.30.10">
    <property type="entry name" value="Glutaredoxin"/>
    <property type="match status" value="1"/>
</dbReference>
<name>A0A502FTK1_9SPHN</name>
<dbReference type="EMBL" id="RCZC01000003">
    <property type="protein sequence ID" value="TPG52719.1"/>
    <property type="molecule type" value="Genomic_DNA"/>
</dbReference>
<dbReference type="AlphaFoldDB" id="A0A502FTK1"/>
<evidence type="ECO:0000256" key="2">
    <source>
        <dbReference type="ARBA" id="ARBA00023008"/>
    </source>
</evidence>
<feature type="disulfide bond" description="Redox-active" evidence="4">
    <location>
        <begin position="74"/>
        <end position="78"/>
    </location>
</feature>
<dbReference type="RefSeq" id="WP_140850636.1">
    <property type="nucleotide sequence ID" value="NZ_RCZC01000003.1"/>
</dbReference>
<accession>A0A502FTK1</accession>
<dbReference type="FunFam" id="3.40.30.10:FF:000013">
    <property type="entry name" value="Blast:Protein SCO1 homolog, mitochondrial"/>
    <property type="match status" value="1"/>
</dbReference>
<feature type="binding site" evidence="3">
    <location>
        <position position="74"/>
    </location>
    <ligand>
        <name>Cu cation</name>
        <dbReference type="ChEBI" id="CHEBI:23378"/>
    </ligand>
</feature>